<protein>
    <recommendedName>
        <fullName evidence="4 7">Signal peptidase I</fullName>
        <ecNumber evidence="4 7">3.4.21.89</ecNumber>
    </recommendedName>
</protein>
<comment type="similarity">
    <text evidence="3 8">Belongs to the peptidase S26 family.</text>
</comment>
<dbReference type="InterPro" id="IPR019533">
    <property type="entry name" value="Peptidase_S26"/>
</dbReference>
<reference evidence="10" key="1">
    <citation type="journal article" date="2024" name="Int. J. Syst. Evol. Microbiol.">
        <title>Polycladomyces zharkentensis sp. nov., a novel thermophilic cellulose- and starch-degrading member of the Bacillota from a geothermal aquifer in Kazakhstan.</title>
        <authorList>
            <person name="Mashzhan A."/>
            <person name="Kistaubayeva A."/>
            <person name="Javier-Lopez R."/>
            <person name="Bissenova U."/>
            <person name="Bissenbay A."/>
            <person name="Birkeland N.K."/>
        </authorList>
    </citation>
    <scope>NUCLEOTIDE SEQUENCE</scope>
    <source>
        <strain evidence="10">ZKZ2T</strain>
    </source>
</reference>
<dbReference type="GO" id="GO:0009003">
    <property type="term" value="F:signal peptidase activity"/>
    <property type="evidence" value="ECO:0007669"/>
    <property type="project" value="UniProtKB-EC"/>
</dbReference>
<dbReference type="NCBIfam" id="TIGR02227">
    <property type="entry name" value="sigpep_I_bact"/>
    <property type="match status" value="1"/>
</dbReference>
<dbReference type="PANTHER" id="PTHR43390">
    <property type="entry name" value="SIGNAL PEPTIDASE I"/>
    <property type="match status" value="1"/>
</dbReference>
<dbReference type="SUPFAM" id="SSF51306">
    <property type="entry name" value="LexA/Signal peptidase"/>
    <property type="match status" value="1"/>
</dbReference>
<evidence type="ECO:0000256" key="4">
    <source>
        <dbReference type="ARBA" id="ARBA00013208"/>
    </source>
</evidence>
<dbReference type="InterPro" id="IPR019757">
    <property type="entry name" value="Pept_S26A_signal_pept_1_Lys-AS"/>
</dbReference>
<evidence type="ECO:0000259" key="9">
    <source>
        <dbReference type="Pfam" id="PF10502"/>
    </source>
</evidence>
<dbReference type="PRINTS" id="PR00727">
    <property type="entry name" value="LEADERPTASE"/>
</dbReference>
<dbReference type="PANTHER" id="PTHR43390:SF1">
    <property type="entry name" value="CHLOROPLAST PROCESSING PEPTIDASE"/>
    <property type="match status" value="1"/>
</dbReference>
<dbReference type="PROSITE" id="PS00501">
    <property type="entry name" value="SPASE_I_1"/>
    <property type="match status" value="1"/>
</dbReference>
<dbReference type="CDD" id="cd06530">
    <property type="entry name" value="S26_SPase_I"/>
    <property type="match status" value="1"/>
</dbReference>
<dbReference type="RefSeq" id="WP_205496441.1">
    <property type="nucleotide sequence ID" value="NZ_JAFHAP010000011.1"/>
</dbReference>
<evidence type="ECO:0000256" key="1">
    <source>
        <dbReference type="ARBA" id="ARBA00000677"/>
    </source>
</evidence>
<evidence type="ECO:0000256" key="5">
    <source>
        <dbReference type="ARBA" id="ARBA00022670"/>
    </source>
</evidence>
<feature type="domain" description="Peptidase S26" evidence="9">
    <location>
        <begin position="8"/>
        <end position="166"/>
    </location>
</feature>
<dbReference type="EMBL" id="JAFHAP010000011">
    <property type="protein sequence ID" value="MBN2910467.1"/>
    <property type="molecule type" value="Genomic_DNA"/>
</dbReference>
<evidence type="ECO:0000313" key="11">
    <source>
        <dbReference type="Proteomes" id="UP001177120"/>
    </source>
</evidence>
<evidence type="ECO:0000256" key="8">
    <source>
        <dbReference type="RuleBase" id="RU362042"/>
    </source>
</evidence>
<evidence type="ECO:0000256" key="2">
    <source>
        <dbReference type="ARBA" id="ARBA00004401"/>
    </source>
</evidence>
<evidence type="ECO:0000256" key="3">
    <source>
        <dbReference type="ARBA" id="ARBA00009370"/>
    </source>
</evidence>
<evidence type="ECO:0000313" key="10">
    <source>
        <dbReference type="EMBL" id="MBN2910467.1"/>
    </source>
</evidence>
<dbReference type="PROSITE" id="PS00760">
    <property type="entry name" value="SPASE_I_2"/>
    <property type="match status" value="1"/>
</dbReference>
<dbReference type="Proteomes" id="UP001177120">
    <property type="component" value="Unassembled WGS sequence"/>
</dbReference>
<sequence length="175" mass="19888">MKWRSTRWLRWIRMMVMAVLVALAVNQFGVALSVVNGTSMQPTLENGDRLLVNKFSFLFEKPKVGDVITFEDPSQEGRYLVKRVIGTPGDRIEIKNGAVYRNGERINEPYAKCPVEDGDFGPVTVKQGTVFVMGDNRQRFASRDSRYESVGLVPYHLIDGKVELILYRPSLEAFL</sequence>
<comment type="caution">
    <text evidence="10">The sequence shown here is derived from an EMBL/GenBank/DDBJ whole genome shotgun (WGS) entry which is preliminary data.</text>
</comment>
<keyword evidence="11" id="KW-1185">Reference proteome</keyword>
<gene>
    <name evidence="10" type="primary">lepB</name>
    <name evidence="10" type="ORF">JQC72_13250</name>
</gene>
<comment type="subcellular location">
    <subcellularLocation>
        <location evidence="2">Cell membrane</location>
        <topology evidence="2">Single-pass type II membrane protein</topology>
    </subcellularLocation>
    <subcellularLocation>
        <location evidence="8">Membrane</location>
        <topology evidence="8">Single-pass type II membrane protein</topology>
    </subcellularLocation>
</comment>
<evidence type="ECO:0000256" key="7">
    <source>
        <dbReference type="RuleBase" id="RU003993"/>
    </source>
</evidence>
<organism evidence="10 11">
    <name type="scientific">Polycladomyces zharkentensis</name>
    <dbReference type="NCBI Taxonomy" id="2807616"/>
    <lineage>
        <taxon>Bacteria</taxon>
        <taxon>Bacillati</taxon>
        <taxon>Bacillota</taxon>
        <taxon>Bacilli</taxon>
        <taxon>Bacillales</taxon>
        <taxon>Thermoactinomycetaceae</taxon>
        <taxon>Polycladomyces</taxon>
    </lineage>
</organism>
<dbReference type="EC" id="3.4.21.89" evidence="4 7"/>
<name>A0ABS2WLS3_9BACL</name>
<proteinExistence type="inferred from homology"/>
<keyword evidence="6 7" id="KW-0378">Hydrolase</keyword>
<keyword evidence="5 7" id="KW-0645">Protease</keyword>
<dbReference type="InterPro" id="IPR019756">
    <property type="entry name" value="Pept_S26A_signal_pept_1_Ser-AS"/>
</dbReference>
<comment type="catalytic activity">
    <reaction evidence="1 7">
        <text>Cleavage of hydrophobic, N-terminal signal or leader sequences from secreted and periplasmic proteins.</text>
        <dbReference type="EC" id="3.4.21.89"/>
    </reaction>
</comment>
<dbReference type="Pfam" id="PF10502">
    <property type="entry name" value="Peptidase_S26"/>
    <property type="match status" value="1"/>
</dbReference>
<dbReference type="InterPro" id="IPR000223">
    <property type="entry name" value="Pept_S26A_signal_pept_1"/>
</dbReference>
<dbReference type="Gene3D" id="2.10.109.10">
    <property type="entry name" value="Umud Fragment, subunit A"/>
    <property type="match status" value="1"/>
</dbReference>
<accession>A0ABS2WLS3</accession>
<dbReference type="InterPro" id="IPR036286">
    <property type="entry name" value="LexA/Signal_pep-like_sf"/>
</dbReference>
<evidence type="ECO:0000256" key="6">
    <source>
        <dbReference type="ARBA" id="ARBA00022801"/>
    </source>
</evidence>